<dbReference type="RefSeq" id="WP_106130437.1">
    <property type="nucleotide sequence ID" value="NZ_PVZG01000022.1"/>
</dbReference>
<keyword evidence="3" id="KW-1185">Reference proteome</keyword>
<protein>
    <submittedName>
        <fullName evidence="2">Uncharacterized protein</fullName>
    </submittedName>
</protein>
<dbReference type="SUPFAM" id="SSF51120">
    <property type="entry name" value="beta-Roll"/>
    <property type="match status" value="1"/>
</dbReference>
<keyword evidence="1" id="KW-0732">Signal</keyword>
<dbReference type="EMBL" id="PVZG01000022">
    <property type="protein sequence ID" value="PRY20780.1"/>
    <property type="molecule type" value="Genomic_DNA"/>
</dbReference>
<proteinExistence type="predicted"/>
<accession>A0A2T0RI56</accession>
<feature type="chain" id="PRO_5015513227" evidence="1">
    <location>
        <begin position="27"/>
        <end position="194"/>
    </location>
</feature>
<gene>
    <name evidence="2" type="ORF">CLV70_12219</name>
</gene>
<dbReference type="InterPro" id="IPR011049">
    <property type="entry name" value="Serralysin-like_metalloprot_C"/>
</dbReference>
<evidence type="ECO:0000256" key="1">
    <source>
        <dbReference type="SAM" id="SignalP"/>
    </source>
</evidence>
<sequence length="194" mass="20654">MNLRRSLSVLVALVAVLTMAPSPAHAAPTVGGTLKFGWRGVEFFAASGIANDLRGFTAEDGTLSVYDTGRDIAIDPDIAYKCTKTQGQDIIVVCKFNAYLFFQLGDRDDRIQIGGPIPVSVQGGSGNDQLDANGQKAPASLYGQQGDDRLWGGPAGDYLDVGAGDRTKQSIVDYWTGDDTCKGAFDYSVGCDRF</sequence>
<evidence type="ECO:0000313" key="3">
    <source>
        <dbReference type="Proteomes" id="UP000239209"/>
    </source>
</evidence>
<evidence type="ECO:0000313" key="2">
    <source>
        <dbReference type="EMBL" id="PRY20780.1"/>
    </source>
</evidence>
<comment type="caution">
    <text evidence="2">The sequence shown here is derived from an EMBL/GenBank/DDBJ whole genome shotgun (WGS) entry which is preliminary data.</text>
</comment>
<dbReference type="Gene3D" id="2.160.20.160">
    <property type="match status" value="1"/>
</dbReference>
<dbReference type="Proteomes" id="UP000239209">
    <property type="component" value="Unassembled WGS sequence"/>
</dbReference>
<dbReference type="AlphaFoldDB" id="A0A2T0RI56"/>
<name>A0A2T0RI56_9ACTN</name>
<feature type="signal peptide" evidence="1">
    <location>
        <begin position="1"/>
        <end position="26"/>
    </location>
</feature>
<organism evidence="2 3">
    <name type="scientific">Pseudosporangium ferrugineum</name>
    <dbReference type="NCBI Taxonomy" id="439699"/>
    <lineage>
        <taxon>Bacteria</taxon>
        <taxon>Bacillati</taxon>
        <taxon>Actinomycetota</taxon>
        <taxon>Actinomycetes</taxon>
        <taxon>Micromonosporales</taxon>
        <taxon>Micromonosporaceae</taxon>
        <taxon>Pseudosporangium</taxon>
    </lineage>
</organism>
<reference evidence="2 3" key="1">
    <citation type="submission" date="2018-03" db="EMBL/GenBank/DDBJ databases">
        <title>Genomic Encyclopedia of Archaeal and Bacterial Type Strains, Phase II (KMG-II): from individual species to whole genera.</title>
        <authorList>
            <person name="Goeker M."/>
        </authorList>
    </citation>
    <scope>NUCLEOTIDE SEQUENCE [LARGE SCALE GENOMIC DNA]</scope>
    <source>
        <strain evidence="2 3">DSM 45348</strain>
    </source>
</reference>